<sequence length="114" mass="12294">MSAEFAPILHGLMQNRRLSARAVSRATGRAESTINQLLTGNLSPTPDILRELVPVLGLGFADLLVLAGLPVEAEPDARQPYRATEEIGTLVATASFLRAEQVESLIQAARKMKD</sequence>
<evidence type="ECO:0000313" key="2">
    <source>
        <dbReference type="Proteomes" id="UP001499978"/>
    </source>
</evidence>
<reference evidence="1 2" key="1">
    <citation type="journal article" date="2019" name="Int. J. Syst. Evol. Microbiol.">
        <title>The Global Catalogue of Microorganisms (GCM) 10K type strain sequencing project: providing services to taxonomists for standard genome sequencing and annotation.</title>
        <authorList>
            <consortium name="The Broad Institute Genomics Platform"/>
            <consortium name="The Broad Institute Genome Sequencing Center for Infectious Disease"/>
            <person name="Wu L."/>
            <person name="Ma J."/>
        </authorList>
    </citation>
    <scope>NUCLEOTIDE SEQUENCE [LARGE SCALE GENOMIC DNA]</scope>
    <source>
        <strain evidence="1 2">JCM 3367</strain>
    </source>
</reference>
<dbReference type="CDD" id="cd00093">
    <property type="entry name" value="HTH_XRE"/>
    <property type="match status" value="1"/>
</dbReference>
<dbReference type="SUPFAM" id="SSF47413">
    <property type="entry name" value="lambda repressor-like DNA-binding domains"/>
    <property type="match status" value="1"/>
</dbReference>
<evidence type="ECO:0008006" key="3">
    <source>
        <dbReference type="Google" id="ProtNLM"/>
    </source>
</evidence>
<name>A0ABN3NII8_9ACTN</name>
<evidence type="ECO:0000313" key="1">
    <source>
        <dbReference type="EMBL" id="GAA2523161.1"/>
    </source>
</evidence>
<proteinExistence type="predicted"/>
<dbReference type="EMBL" id="BAAARY010000008">
    <property type="protein sequence ID" value="GAA2523161.1"/>
    <property type="molecule type" value="Genomic_DNA"/>
</dbReference>
<organism evidence="1 2">
    <name type="scientific">Pilimelia columellifera subsp. columellifera</name>
    <dbReference type="NCBI Taxonomy" id="706583"/>
    <lineage>
        <taxon>Bacteria</taxon>
        <taxon>Bacillati</taxon>
        <taxon>Actinomycetota</taxon>
        <taxon>Actinomycetes</taxon>
        <taxon>Micromonosporales</taxon>
        <taxon>Micromonosporaceae</taxon>
        <taxon>Pilimelia</taxon>
    </lineage>
</organism>
<accession>A0ABN3NII8</accession>
<protein>
    <recommendedName>
        <fullName evidence="3">HTH cro/C1-type domain-containing protein</fullName>
    </recommendedName>
</protein>
<dbReference type="InterPro" id="IPR001387">
    <property type="entry name" value="Cro/C1-type_HTH"/>
</dbReference>
<dbReference type="Gene3D" id="1.10.260.40">
    <property type="entry name" value="lambda repressor-like DNA-binding domains"/>
    <property type="match status" value="1"/>
</dbReference>
<dbReference type="InterPro" id="IPR010982">
    <property type="entry name" value="Lambda_DNA-bd_dom_sf"/>
</dbReference>
<dbReference type="Pfam" id="PF13560">
    <property type="entry name" value="HTH_31"/>
    <property type="match status" value="1"/>
</dbReference>
<comment type="caution">
    <text evidence="1">The sequence shown here is derived from an EMBL/GenBank/DDBJ whole genome shotgun (WGS) entry which is preliminary data.</text>
</comment>
<dbReference type="Proteomes" id="UP001499978">
    <property type="component" value="Unassembled WGS sequence"/>
</dbReference>
<dbReference type="RefSeq" id="WP_425565593.1">
    <property type="nucleotide sequence ID" value="NZ_BAAARY010000008.1"/>
</dbReference>
<gene>
    <name evidence="1" type="ORF">GCM10010201_21820</name>
</gene>
<keyword evidence="2" id="KW-1185">Reference proteome</keyword>